<dbReference type="PROSITE" id="PS51379">
    <property type="entry name" value="4FE4S_FER_2"/>
    <property type="match status" value="2"/>
</dbReference>
<reference evidence="5 6" key="1">
    <citation type="submission" date="2020-08" db="EMBL/GenBank/DDBJ databases">
        <title>Bridging the membrane lipid divide: bacteria of the FCB group superphylum have the potential to synthesize archaeal ether lipids.</title>
        <authorList>
            <person name="Villanueva L."/>
            <person name="Von Meijenfeldt F.A.B."/>
            <person name="Westbye A.B."/>
            <person name="Yadav S."/>
            <person name="Hopmans E.C."/>
            <person name="Dutilh B.E."/>
            <person name="Sinninghe Damste J.S."/>
        </authorList>
    </citation>
    <scope>NUCLEOTIDE SEQUENCE [LARGE SCALE GENOMIC DNA]</scope>
    <source>
        <strain evidence="5">NIOZ-UU27</strain>
    </source>
</reference>
<dbReference type="PROSITE" id="PS00198">
    <property type="entry name" value="4FE4S_FER_1"/>
    <property type="match status" value="1"/>
</dbReference>
<dbReference type="GO" id="GO:0051536">
    <property type="term" value="F:iron-sulfur cluster binding"/>
    <property type="evidence" value="ECO:0007669"/>
    <property type="project" value="UniProtKB-KW"/>
</dbReference>
<proteinExistence type="predicted"/>
<dbReference type="PANTHER" id="PTHR40447">
    <property type="entry name" value="ANAEROBIC SULFITE REDUCTASE SUBUNIT A"/>
    <property type="match status" value="1"/>
</dbReference>
<dbReference type="Proteomes" id="UP000650524">
    <property type="component" value="Unassembled WGS sequence"/>
</dbReference>
<feature type="domain" description="4Fe-4S ferredoxin-type" evidence="4">
    <location>
        <begin position="305"/>
        <end position="335"/>
    </location>
</feature>
<keyword evidence="2" id="KW-0408">Iron</keyword>
<name>A0A8J6N173_9DELT</name>
<feature type="domain" description="4Fe-4S ferredoxin-type" evidence="4">
    <location>
        <begin position="226"/>
        <end position="256"/>
    </location>
</feature>
<dbReference type="GO" id="GO:0046872">
    <property type="term" value="F:metal ion binding"/>
    <property type="evidence" value="ECO:0007669"/>
    <property type="project" value="UniProtKB-KW"/>
</dbReference>
<dbReference type="PANTHER" id="PTHR40447:SF1">
    <property type="entry name" value="ANAEROBIC SULFITE REDUCTASE SUBUNIT A"/>
    <property type="match status" value="1"/>
</dbReference>
<evidence type="ECO:0000256" key="3">
    <source>
        <dbReference type="ARBA" id="ARBA00023014"/>
    </source>
</evidence>
<gene>
    <name evidence="5" type="ORF">H8E19_10590</name>
</gene>
<dbReference type="AlphaFoldDB" id="A0A8J6N173"/>
<evidence type="ECO:0000256" key="2">
    <source>
        <dbReference type="ARBA" id="ARBA00023004"/>
    </source>
</evidence>
<keyword evidence="3" id="KW-0411">Iron-sulfur</keyword>
<evidence type="ECO:0000259" key="4">
    <source>
        <dbReference type="PROSITE" id="PS51379"/>
    </source>
</evidence>
<dbReference type="InterPro" id="IPR017900">
    <property type="entry name" value="4Fe4S_Fe_S_CS"/>
</dbReference>
<dbReference type="SUPFAM" id="SSF46548">
    <property type="entry name" value="alpha-helical ferredoxin"/>
    <property type="match status" value="1"/>
</dbReference>
<evidence type="ECO:0000256" key="1">
    <source>
        <dbReference type="ARBA" id="ARBA00022723"/>
    </source>
</evidence>
<organism evidence="5 6">
    <name type="scientific">Candidatus Desulfacyla euxinica</name>
    <dbReference type="NCBI Taxonomy" id="2841693"/>
    <lineage>
        <taxon>Bacteria</taxon>
        <taxon>Deltaproteobacteria</taxon>
        <taxon>Candidatus Desulfacyla</taxon>
    </lineage>
</organism>
<sequence>MELQLIEKSDHDLFVQNLINNYQVEGVKPKDGSFIYGSIKAPEELCLDFDCTLISPKKYFLPPKEALLQFALTPDSEITPLIENDPFILFGVHPYDIKAINQMDRIFARGVPDPHYLQRREAALVIGVDPTAVAPRSFWADMGASTVSEGFDLMFTDMGEHFIVEIGTNRGRNLLEEHAKLKPATTDDARERVRIRSRISHICKKRGFAFPKRDIPKLLEHSWNNFLWEEQASKCLSCGTCNIVCPTCYCFDVEDHVDLDLAHGERIRRWDGCLLQDFAAVATGENFRETRASRYRHRFFRKGHYLFEILDDLACVGCGRCASGCLPDIADPVNLFNKLKEG</sequence>
<dbReference type="InterPro" id="IPR017896">
    <property type="entry name" value="4Fe4S_Fe-S-bd"/>
</dbReference>
<dbReference type="Pfam" id="PF17179">
    <property type="entry name" value="Fer4_22"/>
    <property type="match status" value="1"/>
</dbReference>
<comment type="caution">
    <text evidence="5">The sequence shown here is derived from an EMBL/GenBank/DDBJ whole genome shotgun (WGS) entry which is preliminary data.</text>
</comment>
<evidence type="ECO:0000313" key="6">
    <source>
        <dbReference type="Proteomes" id="UP000650524"/>
    </source>
</evidence>
<keyword evidence="1" id="KW-0479">Metal-binding</keyword>
<evidence type="ECO:0000313" key="5">
    <source>
        <dbReference type="EMBL" id="MBC8177841.1"/>
    </source>
</evidence>
<accession>A0A8J6N173</accession>
<protein>
    <submittedName>
        <fullName evidence="5">4Fe-4S dicluster domain-containing protein</fullName>
    </submittedName>
</protein>
<dbReference type="EMBL" id="JACNJD010000238">
    <property type="protein sequence ID" value="MBC8177841.1"/>
    <property type="molecule type" value="Genomic_DNA"/>
</dbReference>